<feature type="signal peptide" evidence="2">
    <location>
        <begin position="1"/>
        <end position="20"/>
    </location>
</feature>
<reference evidence="3 4" key="1">
    <citation type="journal article" date="2013" name="PLoS Genet.">
        <title>Genomic mechanisms accounting for the adaptation to parasitism in nematode-trapping fungi.</title>
        <authorList>
            <person name="Meerupati T."/>
            <person name="Andersson K.M."/>
            <person name="Friman E."/>
            <person name="Kumar D."/>
            <person name="Tunlid A."/>
            <person name="Ahren D."/>
        </authorList>
    </citation>
    <scope>NUCLEOTIDE SEQUENCE [LARGE SCALE GENOMIC DNA]</scope>
    <source>
        <strain evidence="3 4">CBS 200.50</strain>
    </source>
</reference>
<comment type="caution">
    <text evidence="3">The sequence shown here is derived from an EMBL/GenBank/DDBJ whole genome shotgun (WGS) entry which is preliminary data.</text>
</comment>
<reference evidence="4" key="2">
    <citation type="submission" date="2013-04" db="EMBL/GenBank/DDBJ databases">
        <title>Genomic mechanisms accounting for the adaptation to parasitism in nematode-trapping fungi.</title>
        <authorList>
            <person name="Ahren D.G."/>
        </authorList>
    </citation>
    <scope>NUCLEOTIDE SEQUENCE [LARGE SCALE GENOMIC DNA]</scope>
    <source>
        <strain evidence="4">CBS 200.50</strain>
    </source>
</reference>
<dbReference type="AlphaFoldDB" id="S8ALG5"/>
<accession>S8ALG5</accession>
<protein>
    <submittedName>
        <fullName evidence="3">Uncharacterized protein</fullName>
    </submittedName>
</protein>
<keyword evidence="2" id="KW-0732">Signal</keyword>
<keyword evidence="4" id="KW-1185">Reference proteome</keyword>
<gene>
    <name evidence="3" type="ORF">H072_2218</name>
</gene>
<dbReference type="HOGENOM" id="CLU_621144_0_0_1"/>
<evidence type="ECO:0000313" key="3">
    <source>
        <dbReference type="EMBL" id="EPS43785.1"/>
    </source>
</evidence>
<feature type="chain" id="PRO_5004547863" evidence="2">
    <location>
        <begin position="21"/>
        <end position="441"/>
    </location>
</feature>
<dbReference type="Proteomes" id="UP000015100">
    <property type="component" value="Unassembled WGS sequence"/>
</dbReference>
<dbReference type="EMBL" id="AQGS01000065">
    <property type="protein sequence ID" value="EPS43785.1"/>
    <property type="molecule type" value="Genomic_DNA"/>
</dbReference>
<evidence type="ECO:0000313" key="4">
    <source>
        <dbReference type="Proteomes" id="UP000015100"/>
    </source>
</evidence>
<name>S8ALG5_DACHA</name>
<feature type="region of interest" description="Disordered" evidence="1">
    <location>
        <begin position="238"/>
        <end position="283"/>
    </location>
</feature>
<sequence>MRFYKSTVVLISMLYTTSYSAEIAFIHPDEWIPNQWTFQNLRPNGPDKCNNVVNTWEDRISSIRLRTGYTDADSSPDAIAFYHGKECSRSTIKFIIFYYNSPLVDQVFYLGELPEEDMGMFTKYKELEEGAWDWNMLVGGISRRHMPLREGDVLYKQGPGQGWKNLTNVVEVSSIPTKKDPKPELYDWYGKGVGLRQSNSIIQRVGTLDPKYPDSPDSVQIRPSVDGRLPIRAPMALSQLRGSDSNPLVPTWPNRPAIWREEPPSAGSEFADTSPPVDESTSLQGILGEPMARRPMPLPRGHMGSGRLQVPNPSIPRVFNPSSFSVARQSSPNSDDELFVLRPQQNRPFVNLESPNTLGEVLRESAEEDDSVTDVPDELAPGERVGLQRNTIDPSSEFQPILGSLQSQPKSEEYNVFGDDPERVDAGIWDSETEYLSFEKT</sequence>
<evidence type="ECO:0000256" key="2">
    <source>
        <dbReference type="SAM" id="SignalP"/>
    </source>
</evidence>
<proteinExistence type="predicted"/>
<evidence type="ECO:0000256" key="1">
    <source>
        <dbReference type="SAM" id="MobiDB-lite"/>
    </source>
</evidence>
<organism evidence="3 4">
    <name type="scientific">Dactylellina haptotyla (strain CBS 200.50)</name>
    <name type="common">Nematode-trapping fungus</name>
    <name type="synonym">Monacrosporium haptotylum</name>
    <dbReference type="NCBI Taxonomy" id="1284197"/>
    <lineage>
        <taxon>Eukaryota</taxon>
        <taxon>Fungi</taxon>
        <taxon>Dikarya</taxon>
        <taxon>Ascomycota</taxon>
        <taxon>Pezizomycotina</taxon>
        <taxon>Orbiliomycetes</taxon>
        <taxon>Orbiliales</taxon>
        <taxon>Orbiliaceae</taxon>
        <taxon>Dactylellina</taxon>
    </lineage>
</organism>
<dbReference type="OrthoDB" id="5274886at2759"/>